<keyword evidence="2" id="KW-0169">Cobalamin biosynthesis</keyword>
<keyword evidence="4 7" id="KW-0808">Transferase</keyword>
<dbReference type="PANTHER" id="PTHR47036:SF1">
    <property type="entry name" value="COBALT-FACTOR III C(17)-METHYLTRANSFERASE-RELATED"/>
    <property type="match status" value="1"/>
</dbReference>
<dbReference type="GO" id="GO:0009236">
    <property type="term" value="P:cobalamin biosynthetic process"/>
    <property type="evidence" value="ECO:0007669"/>
    <property type="project" value="UniProtKB-UniPathway"/>
</dbReference>
<evidence type="ECO:0000256" key="2">
    <source>
        <dbReference type="ARBA" id="ARBA00022573"/>
    </source>
</evidence>
<keyword evidence="3 7" id="KW-0489">Methyltransferase</keyword>
<dbReference type="UniPathway" id="UPA00148"/>
<sequence>MVSGKVPLHHEDGKEGLLSFVRHHQWHIDFFSKKEINGVTNIETSHAALKAVGGHRRGRTLRPAQCWYNSTAQQETKMAEHKAKHNNGSNRGTLYVVGTGPGSLKHMTPAAGEALKKADIIVGYKTYLDLIPGYLEGKEVLASQMMKEVDRCRKSLELARNGQEVALVCGGDPGIYAMAGLVFEMAEEHDSDCNIEIIPGIAAVNGCAARLGAPLMHDFAAVSLSDLLTPLELIKKRLEAVASADFVVAIYNPKSKKRTEQIKIAQEIFLKYRDPKTPVGIVTAATRDNETITLTTLADMLSCEIGMQSTVMIGNSQTYIWNEKMVTPRGYSGKYEL</sequence>
<dbReference type="InterPro" id="IPR051810">
    <property type="entry name" value="Precorrin_MeTrfase"/>
</dbReference>
<evidence type="ECO:0000256" key="5">
    <source>
        <dbReference type="ARBA" id="ARBA00022691"/>
    </source>
</evidence>
<dbReference type="PANTHER" id="PTHR47036">
    <property type="entry name" value="COBALT-FACTOR III C(17)-METHYLTRANSFERASE-RELATED"/>
    <property type="match status" value="1"/>
</dbReference>
<feature type="domain" description="Tetrapyrrole methylase" evidence="6">
    <location>
        <begin position="93"/>
        <end position="300"/>
    </location>
</feature>
<dbReference type="Gene3D" id="3.40.1010.10">
    <property type="entry name" value="Cobalt-precorrin-4 Transmethylase, Domain 1"/>
    <property type="match status" value="1"/>
</dbReference>
<keyword evidence="8" id="KW-1185">Reference proteome</keyword>
<dbReference type="Gene3D" id="3.30.950.10">
    <property type="entry name" value="Methyltransferase, Cobalt-precorrin-4 Transmethylase, Domain 2"/>
    <property type="match status" value="1"/>
</dbReference>
<proteinExistence type="predicted"/>
<dbReference type="InterPro" id="IPR035996">
    <property type="entry name" value="4pyrrol_Methylase_sf"/>
</dbReference>
<evidence type="ECO:0000259" key="6">
    <source>
        <dbReference type="Pfam" id="PF00590"/>
    </source>
</evidence>
<reference evidence="7 8" key="1">
    <citation type="submission" date="2017-01" db="EMBL/GenBank/DDBJ databases">
        <title>The cable genome- insights into the physiology and evolution of filamentous bacteria capable of sulfide oxidation via long distance electron transfer.</title>
        <authorList>
            <person name="Schreiber L."/>
            <person name="Bjerg J.T."/>
            <person name="Boggild A."/>
            <person name="Van De Vossenberg J."/>
            <person name="Meysman F."/>
            <person name="Nielsen L.P."/>
            <person name="Schramm A."/>
            <person name="Kjeldsen K.U."/>
        </authorList>
    </citation>
    <scope>NUCLEOTIDE SEQUENCE [LARGE SCALE GENOMIC DNA]</scope>
    <source>
        <strain evidence="7">A1</strain>
    </source>
</reference>
<evidence type="ECO:0000256" key="1">
    <source>
        <dbReference type="ARBA" id="ARBA00004953"/>
    </source>
</evidence>
<dbReference type="SUPFAM" id="SSF53790">
    <property type="entry name" value="Tetrapyrrole methylase"/>
    <property type="match status" value="1"/>
</dbReference>
<dbReference type="EMBL" id="MTKP01000301">
    <property type="protein sequence ID" value="RWX45924.1"/>
    <property type="molecule type" value="Genomic_DNA"/>
</dbReference>
<organism evidence="7 8">
    <name type="scientific">Candidatus Electrothrix communis</name>
    <dbReference type="NCBI Taxonomy" id="1859133"/>
    <lineage>
        <taxon>Bacteria</taxon>
        <taxon>Pseudomonadati</taxon>
        <taxon>Thermodesulfobacteriota</taxon>
        <taxon>Desulfobulbia</taxon>
        <taxon>Desulfobulbales</taxon>
        <taxon>Desulfobulbaceae</taxon>
        <taxon>Candidatus Electrothrix</taxon>
    </lineage>
</organism>
<dbReference type="Pfam" id="PF00590">
    <property type="entry name" value="TP_methylase"/>
    <property type="match status" value="1"/>
</dbReference>
<name>A0A3S3SMD9_9BACT</name>
<dbReference type="InterPro" id="IPR006363">
    <property type="entry name" value="Cbl_synth_CobJ/CibH_dom"/>
</dbReference>
<accession>A0A3S3SMD9</accession>
<dbReference type="CDD" id="cd11646">
    <property type="entry name" value="Precorrin_3B_C17_MT"/>
    <property type="match status" value="1"/>
</dbReference>
<dbReference type="EC" id="2.1.1.131" evidence="7"/>
<gene>
    <name evidence="7" type="ORF">VT98_13011</name>
</gene>
<dbReference type="InterPro" id="IPR014776">
    <property type="entry name" value="4pyrrole_Mease_sub2"/>
</dbReference>
<dbReference type="NCBIfam" id="TIGR01466">
    <property type="entry name" value="cobJ_cbiH"/>
    <property type="match status" value="1"/>
</dbReference>
<dbReference type="GO" id="GO:0032259">
    <property type="term" value="P:methylation"/>
    <property type="evidence" value="ECO:0007669"/>
    <property type="project" value="UniProtKB-KW"/>
</dbReference>
<evidence type="ECO:0000313" key="7">
    <source>
        <dbReference type="EMBL" id="RWX45924.1"/>
    </source>
</evidence>
<dbReference type="InterPro" id="IPR000878">
    <property type="entry name" value="4pyrrol_Mease"/>
</dbReference>
<dbReference type="Proteomes" id="UP000288086">
    <property type="component" value="Unassembled WGS sequence"/>
</dbReference>
<keyword evidence="5" id="KW-0949">S-adenosyl-L-methionine</keyword>
<protein>
    <submittedName>
        <fullName evidence="7">Precorrin-3B C17-methyltransferase</fullName>
        <ecNumber evidence="7">2.1.1.131</ecNumber>
    </submittedName>
</protein>
<comment type="caution">
    <text evidence="7">The sequence shown here is derived from an EMBL/GenBank/DDBJ whole genome shotgun (WGS) entry which is preliminary data.</text>
</comment>
<dbReference type="InterPro" id="IPR014777">
    <property type="entry name" value="4pyrrole_Mease_sub1"/>
</dbReference>
<evidence type="ECO:0000313" key="8">
    <source>
        <dbReference type="Proteomes" id="UP000288086"/>
    </source>
</evidence>
<evidence type="ECO:0000256" key="4">
    <source>
        <dbReference type="ARBA" id="ARBA00022679"/>
    </source>
</evidence>
<dbReference type="GO" id="GO:0030789">
    <property type="term" value="F:precorrin-3B C17-methyltransferase activity"/>
    <property type="evidence" value="ECO:0007669"/>
    <property type="project" value="UniProtKB-EC"/>
</dbReference>
<evidence type="ECO:0000256" key="3">
    <source>
        <dbReference type="ARBA" id="ARBA00022603"/>
    </source>
</evidence>
<comment type="pathway">
    <text evidence="1">Cofactor biosynthesis; adenosylcobalamin biosynthesis.</text>
</comment>
<dbReference type="AlphaFoldDB" id="A0A3S3SMD9"/>